<organism evidence="7 8">
    <name type="scientific">Nelumbo nucifera</name>
    <name type="common">Sacred lotus</name>
    <dbReference type="NCBI Taxonomy" id="4432"/>
    <lineage>
        <taxon>Eukaryota</taxon>
        <taxon>Viridiplantae</taxon>
        <taxon>Streptophyta</taxon>
        <taxon>Embryophyta</taxon>
        <taxon>Tracheophyta</taxon>
        <taxon>Spermatophyta</taxon>
        <taxon>Magnoliopsida</taxon>
        <taxon>Proteales</taxon>
        <taxon>Nelumbonaceae</taxon>
        <taxon>Nelumbo</taxon>
    </lineage>
</organism>
<accession>A0A1U8ALE7</accession>
<dbReference type="OMA" id="NTNASHM"/>
<protein>
    <submittedName>
        <fullName evidence="8">Probable glycosyltransferase At5g03795</fullName>
    </submittedName>
</protein>
<sequence length="656" mass="74826">MAYTFQLQKPWQMESRRLILLMLIIGSAALVFQFLCLPYASILLSVLPAFRHPVLGRSSFQTGDSSPTHVIVGNLPLLNDSNFTDSSLVPGVVKGSVMGRRTENMKESSKDPENDYASEEVLGQGYDSELDDVENTYDESSFGKSETLVMNSKFNKNGSGSVSTLEKTREPGVFLSKEEEDKKPVDLLSNDTLKSDISSALDKFGNLNTSVGSPSFRNLDLVKNLDEDSITSSNSSKITSNIMKKKIGGMPPISISQMNRLLFDSHVSSKPMLKEQQFSVRDRELLSAKLQIEMAPIIRNDPELHASVFRNISMFKRSYGLMERILKVYVYTEGEKPIFHQPKLKGIYASEGWFMKLMEANKKFVVKDPRKAHLFYLPFSSTRVRTMLHKYKNFHTVRNLAEYLNKYVDMIAAKYHFWNRTGGADHFLVASHDWAPKITRQHMGNCIRALCNSNVASGFKVGKDVSFPVTFVGNSTDPLGDRGGKSPSERPILAFFAGNMHGYLRPILLQYWENKDPEMKIFGPMPQDDEGKMSYIQHMKSSKYCICARGFEVHTPRVVEAIFYECVPVILSDNYVPPFFEVLDWEAFAVFIPEKDIPNLKNILLSIPEEVYLAMQLRVKKVQQHFLWHSQPVKYDIFHMTLHSIWSNRMYRIKPR</sequence>
<dbReference type="PANTHER" id="PTHR11062">
    <property type="entry name" value="EXOSTOSIN HEPARAN SULFATE GLYCOSYLTRANSFERASE -RELATED"/>
    <property type="match status" value="1"/>
</dbReference>
<dbReference type="GO" id="GO:0000139">
    <property type="term" value="C:Golgi membrane"/>
    <property type="evidence" value="ECO:0007669"/>
    <property type="project" value="UniProtKB-SubCell"/>
</dbReference>
<name>A0A1U8ALE7_NELNU</name>
<keyword evidence="5" id="KW-0333">Golgi apparatus</keyword>
<dbReference type="Proteomes" id="UP000189703">
    <property type="component" value="Unplaced"/>
</dbReference>
<dbReference type="PANTHER" id="PTHR11062:SF77">
    <property type="entry name" value="GLYCOSYLTRANSFERASE FAMILY EXOSTOSIN PROTEIN"/>
    <property type="match status" value="1"/>
</dbReference>
<dbReference type="RefSeq" id="XP_010263183.1">
    <property type="nucleotide sequence ID" value="XM_010264881.1"/>
</dbReference>
<evidence type="ECO:0000256" key="1">
    <source>
        <dbReference type="ARBA" id="ARBA00004323"/>
    </source>
</evidence>
<evidence type="ECO:0000256" key="4">
    <source>
        <dbReference type="ARBA" id="ARBA00022968"/>
    </source>
</evidence>
<dbReference type="InterPro" id="IPR040911">
    <property type="entry name" value="Exostosin_GT47"/>
</dbReference>
<evidence type="ECO:0000256" key="2">
    <source>
        <dbReference type="ARBA" id="ARBA00010271"/>
    </source>
</evidence>
<keyword evidence="4" id="KW-0735">Signal-anchor</keyword>
<comment type="subcellular location">
    <subcellularLocation>
        <location evidence="1">Golgi apparatus membrane</location>
        <topology evidence="1">Single-pass type II membrane protein</topology>
    </subcellularLocation>
</comment>
<keyword evidence="4" id="KW-0812">Transmembrane</keyword>
<dbReference type="OrthoDB" id="1924787at2759"/>
<evidence type="ECO:0000259" key="6">
    <source>
        <dbReference type="Pfam" id="PF03016"/>
    </source>
</evidence>
<keyword evidence="3" id="KW-0808">Transferase</keyword>
<evidence type="ECO:0000313" key="8">
    <source>
        <dbReference type="RefSeq" id="XP_010263183.1"/>
    </source>
</evidence>
<comment type="similarity">
    <text evidence="2">Belongs to the glycosyltransferase 47 family.</text>
</comment>
<dbReference type="AlphaFoldDB" id="A0A1U8ALE7"/>
<dbReference type="eggNOG" id="KOG1021">
    <property type="taxonomic scope" value="Eukaryota"/>
</dbReference>
<dbReference type="Pfam" id="PF03016">
    <property type="entry name" value="Exostosin_GT47"/>
    <property type="match status" value="1"/>
</dbReference>
<dbReference type="KEGG" id="nnu:104601529"/>
<evidence type="ECO:0000256" key="3">
    <source>
        <dbReference type="ARBA" id="ARBA00022676"/>
    </source>
</evidence>
<keyword evidence="7" id="KW-1185">Reference proteome</keyword>
<proteinExistence type="inferred from homology"/>
<gene>
    <name evidence="8" type="primary">LOC104601529</name>
</gene>
<evidence type="ECO:0000313" key="7">
    <source>
        <dbReference type="Proteomes" id="UP000189703"/>
    </source>
</evidence>
<evidence type="ECO:0000256" key="5">
    <source>
        <dbReference type="ARBA" id="ARBA00023034"/>
    </source>
</evidence>
<dbReference type="GeneID" id="104601529"/>
<keyword evidence="3" id="KW-0328">Glycosyltransferase</keyword>
<dbReference type="InterPro" id="IPR004263">
    <property type="entry name" value="Exostosin"/>
</dbReference>
<reference evidence="8" key="1">
    <citation type="submission" date="2025-08" db="UniProtKB">
        <authorList>
            <consortium name="RefSeq"/>
        </authorList>
    </citation>
    <scope>IDENTIFICATION</scope>
</reference>
<feature type="domain" description="Exostosin GT47" evidence="6">
    <location>
        <begin position="324"/>
        <end position="605"/>
    </location>
</feature>
<dbReference type="GO" id="GO:0016757">
    <property type="term" value="F:glycosyltransferase activity"/>
    <property type="evidence" value="ECO:0007669"/>
    <property type="project" value="UniProtKB-KW"/>
</dbReference>